<evidence type="ECO:0000259" key="3">
    <source>
        <dbReference type="Pfam" id="PF01648"/>
    </source>
</evidence>
<dbReference type="GO" id="GO:0005829">
    <property type="term" value="C:cytosol"/>
    <property type="evidence" value="ECO:0007669"/>
    <property type="project" value="TreeGrafter"/>
</dbReference>
<dbReference type="PANTHER" id="PTHR12215">
    <property type="entry name" value="PHOSPHOPANTETHEINE TRANSFERASE"/>
    <property type="match status" value="1"/>
</dbReference>
<dbReference type="AlphaFoldDB" id="A0NTV0"/>
<comment type="similarity">
    <text evidence="1">Belongs to the P-Pant transferase superfamily. Gsp/Sfp/HetI/AcpT family.</text>
</comment>
<evidence type="ECO:0000313" key="4">
    <source>
        <dbReference type="EMBL" id="EAV43859.1"/>
    </source>
</evidence>
<dbReference type="InterPro" id="IPR050559">
    <property type="entry name" value="P-Pant_transferase_sf"/>
</dbReference>
<sequence length="225" mass="24702">METDGCEADDLDAALQTLSQEELQRFRAFHFDQDRKDYAFAHALLRRTLSDLDLGTAPCDWQFAPLASGKPAVADRSDLDFSLTHTRGLVACAVTRKGAVGIDAETDQRAIEVDLLMRDVCSAGERRDLATRQGSDKTSRFLDFWTLKEAFLKAGGLGITADLTAVSFTLVGDRDIALSAPPDLARPNSSFQICRRPGQWRVALAVSGELDARDVEMTLSANRCF</sequence>
<evidence type="ECO:0000256" key="2">
    <source>
        <dbReference type="ARBA" id="ARBA00022679"/>
    </source>
</evidence>
<protein>
    <submittedName>
        <fullName evidence="4">Putative 4'-phosphopantetheinyl transferase</fullName>
    </submittedName>
</protein>
<dbReference type="SUPFAM" id="SSF56214">
    <property type="entry name" value="4'-phosphopantetheinyl transferase"/>
    <property type="match status" value="2"/>
</dbReference>
<dbReference type="PANTHER" id="PTHR12215:SF10">
    <property type="entry name" value="L-AMINOADIPATE-SEMIALDEHYDE DEHYDROGENASE-PHOSPHOPANTETHEINYL TRANSFERASE"/>
    <property type="match status" value="1"/>
</dbReference>
<evidence type="ECO:0000313" key="5">
    <source>
        <dbReference type="Proteomes" id="UP000004848"/>
    </source>
</evidence>
<dbReference type="GO" id="GO:0008897">
    <property type="term" value="F:holo-[acyl-carrier-protein] synthase activity"/>
    <property type="evidence" value="ECO:0007669"/>
    <property type="project" value="InterPro"/>
</dbReference>
<reference evidence="4 5" key="1">
    <citation type="submission" date="2006-05" db="EMBL/GenBank/DDBJ databases">
        <authorList>
            <person name="King G."/>
            <person name="Ferriera S."/>
            <person name="Johnson J."/>
            <person name="Kravitz S."/>
            <person name="Beeson K."/>
            <person name="Sutton G."/>
            <person name="Rogers Y.-H."/>
            <person name="Friedman R."/>
            <person name="Frazier M."/>
            <person name="Venter J.C."/>
        </authorList>
    </citation>
    <scope>NUCLEOTIDE SEQUENCE [LARGE SCALE GENOMIC DNA]</scope>
    <source>
        <strain evidence="5">ATCC 25650 / DSM 13394 / JCM 20685 / NBRC 16684 / NCIMB 2208 / IAM 12614 / B1</strain>
    </source>
</reference>
<dbReference type="Proteomes" id="UP000004848">
    <property type="component" value="Unassembled WGS sequence"/>
</dbReference>
<gene>
    <name evidence="4" type="ORF">SIAM614_12063</name>
</gene>
<evidence type="ECO:0000256" key="1">
    <source>
        <dbReference type="ARBA" id="ARBA00010990"/>
    </source>
</evidence>
<dbReference type="EMBL" id="AAUW01000008">
    <property type="protein sequence ID" value="EAV43859.1"/>
    <property type="molecule type" value="Genomic_DNA"/>
</dbReference>
<dbReference type="InterPro" id="IPR008278">
    <property type="entry name" value="4-PPantetheinyl_Trfase_dom"/>
</dbReference>
<dbReference type="Pfam" id="PF01648">
    <property type="entry name" value="ACPS"/>
    <property type="match status" value="1"/>
</dbReference>
<keyword evidence="2 4" id="KW-0808">Transferase</keyword>
<accession>A0NTV0</accession>
<dbReference type="eggNOG" id="COG2091">
    <property type="taxonomic scope" value="Bacteria"/>
</dbReference>
<proteinExistence type="inferred from homology"/>
<dbReference type="InterPro" id="IPR037143">
    <property type="entry name" value="4-PPantetheinyl_Trfase_dom_sf"/>
</dbReference>
<dbReference type="Gene3D" id="3.90.470.20">
    <property type="entry name" value="4'-phosphopantetheinyl transferase domain"/>
    <property type="match status" value="2"/>
</dbReference>
<feature type="domain" description="4'-phosphopantetheinyl transferase" evidence="3">
    <location>
        <begin position="99"/>
        <end position="184"/>
    </location>
</feature>
<comment type="caution">
    <text evidence="4">The sequence shown here is derived from an EMBL/GenBank/DDBJ whole genome shotgun (WGS) entry which is preliminary data.</text>
</comment>
<organism evidence="4 5">
    <name type="scientific">Roseibium aggregatum (strain ATCC 25650 / DSM 13394 / JCM 20685 / NBRC 16684 / NCIMB 2208 / IAM 12614 / B1)</name>
    <name type="common">Stappia aggregata</name>
    <dbReference type="NCBI Taxonomy" id="384765"/>
    <lineage>
        <taxon>Bacteria</taxon>
        <taxon>Pseudomonadati</taxon>
        <taxon>Pseudomonadota</taxon>
        <taxon>Alphaproteobacteria</taxon>
        <taxon>Hyphomicrobiales</taxon>
        <taxon>Stappiaceae</taxon>
        <taxon>Roseibium</taxon>
    </lineage>
</organism>
<dbReference type="GO" id="GO:0019878">
    <property type="term" value="P:lysine biosynthetic process via aminoadipic acid"/>
    <property type="evidence" value="ECO:0007669"/>
    <property type="project" value="TreeGrafter"/>
</dbReference>
<dbReference type="GO" id="GO:0000287">
    <property type="term" value="F:magnesium ion binding"/>
    <property type="evidence" value="ECO:0007669"/>
    <property type="project" value="InterPro"/>
</dbReference>
<name>A0NTV0_ROSAI</name>